<sequence>MDTGTHFVMGAAIGGLATLDPVVMSSDATATAVLIAAIVGSQAPDVDTILKLKNNALYIKHHRGITHSIPAVILWPIGITLILLLFFPDANWLHLWSWAFLAVFLHVFVDIFNAYGTQALRPFSDKWVALGWINTFDPFIFGIHLVGIMFWTLGAHPGYTFLAIYAVLVVYYILRYRSKQNIKRIISKRFPDLKKVIIAPTIRFYQWRVAIIDHDHFYVGKAFKDELIIYDEFKRLPFPKEHILSAIQGDENVSAFLSFSPAYRWEIEEEDDKIEVRFIDLRYRKDGHYPFVAIVHLDRDLNIISSFTGWVYSEEKLQKKLEILPD</sequence>
<feature type="transmembrane region" description="Helical" evidence="1">
    <location>
        <begin position="127"/>
        <end position="151"/>
    </location>
</feature>
<dbReference type="RefSeq" id="WP_097158446.1">
    <property type="nucleotide sequence ID" value="NZ_JBEPMQ010000010.1"/>
</dbReference>
<keyword evidence="1" id="KW-0472">Membrane</keyword>
<dbReference type="AlphaFoldDB" id="A0A285CS47"/>
<dbReference type="InterPro" id="IPR007404">
    <property type="entry name" value="YdjM-like"/>
</dbReference>
<feature type="transmembrane region" description="Helical" evidence="1">
    <location>
        <begin position="93"/>
        <end position="115"/>
    </location>
</feature>
<keyword evidence="1" id="KW-0812">Transmembrane</keyword>
<dbReference type="Pfam" id="PF04307">
    <property type="entry name" value="YdjM"/>
    <property type="match status" value="1"/>
</dbReference>
<evidence type="ECO:0000256" key="1">
    <source>
        <dbReference type="SAM" id="Phobius"/>
    </source>
</evidence>
<dbReference type="InterPro" id="IPR053170">
    <property type="entry name" value="Transcription_regulator"/>
</dbReference>
<gene>
    <name evidence="2" type="ORF">SAMN05877753_10436</name>
</gene>
<keyword evidence="3" id="KW-1185">Reference proteome</keyword>
<evidence type="ECO:0000313" key="3">
    <source>
        <dbReference type="Proteomes" id="UP000219546"/>
    </source>
</evidence>
<reference evidence="2 3" key="1">
    <citation type="submission" date="2017-08" db="EMBL/GenBank/DDBJ databases">
        <authorList>
            <person name="de Groot N.N."/>
        </authorList>
    </citation>
    <scope>NUCLEOTIDE SEQUENCE [LARGE SCALE GENOMIC DNA]</scope>
    <source>
        <strain evidence="2 3">JC228</strain>
    </source>
</reference>
<feature type="transmembrane region" description="Helical" evidence="1">
    <location>
        <begin position="157"/>
        <end position="174"/>
    </location>
</feature>
<dbReference type="PANTHER" id="PTHR40031:SF1">
    <property type="entry name" value="MEMBRANE-BOUND METAL-DEPENDENT HYDROLASE"/>
    <property type="match status" value="1"/>
</dbReference>
<evidence type="ECO:0000313" key="2">
    <source>
        <dbReference type="EMBL" id="SNX70314.1"/>
    </source>
</evidence>
<name>A0A285CS47_9BACI</name>
<accession>A0A285CS47</accession>
<dbReference type="Proteomes" id="UP000219546">
    <property type="component" value="Unassembled WGS sequence"/>
</dbReference>
<dbReference type="PANTHER" id="PTHR40031">
    <property type="entry name" value="HYPOTHETICAL MEMBRANE SPANNING PROTEIN"/>
    <property type="match status" value="1"/>
</dbReference>
<protein>
    <submittedName>
        <fullName evidence="2">Inner membrane protein</fullName>
    </submittedName>
</protein>
<dbReference type="EMBL" id="OAOP01000004">
    <property type="protein sequence ID" value="SNX70314.1"/>
    <property type="molecule type" value="Genomic_DNA"/>
</dbReference>
<dbReference type="OrthoDB" id="110250at2"/>
<organism evidence="2 3">
    <name type="scientific">Bacillus oleivorans</name>
    <dbReference type="NCBI Taxonomy" id="1448271"/>
    <lineage>
        <taxon>Bacteria</taxon>
        <taxon>Bacillati</taxon>
        <taxon>Bacillota</taxon>
        <taxon>Bacilli</taxon>
        <taxon>Bacillales</taxon>
        <taxon>Bacillaceae</taxon>
        <taxon>Bacillus</taxon>
    </lineage>
</organism>
<feature type="transmembrane region" description="Helical" evidence="1">
    <location>
        <begin position="69"/>
        <end position="87"/>
    </location>
</feature>
<proteinExistence type="predicted"/>
<keyword evidence="1" id="KW-1133">Transmembrane helix</keyword>